<dbReference type="AlphaFoldDB" id="A0A1W1UF78"/>
<accession>A0A1W1UF78</accession>
<organism evidence="1 2">
    <name type="scientific">Hymenobacter roseosalivarius DSM 11622</name>
    <dbReference type="NCBI Taxonomy" id="645990"/>
    <lineage>
        <taxon>Bacteria</taxon>
        <taxon>Pseudomonadati</taxon>
        <taxon>Bacteroidota</taxon>
        <taxon>Cytophagia</taxon>
        <taxon>Cytophagales</taxon>
        <taxon>Hymenobacteraceae</taxon>
        <taxon>Hymenobacter</taxon>
    </lineage>
</organism>
<gene>
    <name evidence="1" type="ORF">SAMN00120144_3979</name>
</gene>
<keyword evidence="2" id="KW-1185">Reference proteome</keyword>
<sequence length="176" mass="19943">MNDLQALVRAILHTNVPQVRAIIQATPEVLLRTTSNHQYPIELAKDKGHKAIETAIARQLDVTQFYSGKELQRLLVDYLAEVSEHYFCAGWRDSLEFEVWAVVQQDSVASANPRFWNAPLDPEQLADLTFLANKTGCWATWSDAAVDSPQAGVRVVPLPHWEAIYRTWQDAQFLTP</sequence>
<reference evidence="1 2" key="1">
    <citation type="submission" date="2017-04" db="EMBL/GenBank/DDBJ databases">
        <authorList>
            <person name="Afonso C.L."/>
            <person name="Miller P.J."/>
            <person name="Scott M.A."/>
            <person name="Spackman E."/>
            <person name="Goraichik I."/>
            <person name="Dimitrov K.M."/>
            <person name="Suarez D.L."/>
            <person name="Swayne D.E."/>
        </authorList>
    </citation>
    <scope>NUCLEOTIDE SEQUENCE [LARGE SCALE GENOMIC DNA]</scope>
    <source>
        <strain evidence="1 2">DSM 11622</strain>
    </source>
</reference>
<evidence type="ECO:0000313" key="1">
    <source>
        <dbReference type="EMBL" id="SMB79699.1"/>
    </source>
</evidence>
<dbReference type="EMBL" id="FWWW01000010">
    <property type="protein sequence ID" value="SMB79699.1"/>
    <property type="molecule type" value="Genomic_DNA"/>
</dbReference>
<evidence type="ECO:0000313" key="2">
    <source>
        <dbReference type="Proteomes" id="UP000192266"/>
    </source>
</evidence>
<dbReference type="Proteomes" id="UP000192266">
    <property type="component" value="Unassembled WGS sequence"/>
</dbReference>
<proteinExistence type="predicted"/>
<protein>
    <submittedName>
        <fullName evidence="1">Uncharacterized protein</fullName>
    </submittedName>
</protein>
<name>A0A1W1UF78_9BACT</name>